<protein>
    <submittedName>
        <fullName evidence="1">Uncharacterized protein</fullName>
    </submittedName>
</protein>
<reference evidence="1 2" key="1">
    <citation type="submission" date="2015-07" db="EMBL/GenBank/DDBJ databases">
        <authorList>
            <person name="Noorani M."/>
        </authorList>
    </citation>
    <scope>NUCLEOTIDE SEQUENCE [LARGE SCALE GENOMIC DNA]</scope>
    <source>
        <strain evidence="1">LMG730</strain>
    </source>
</reference>
<gene>
    <name evidence="1" type="ORF">XTPLMG730_0027</name>
</gene>
<sequence length="152" mass="15976">MSSESEVTPPSVPLHAVFAQIGLQLGIDAQRMQAAAGGEPFVAPSGLLCRLHSEPHGATWRVYPEALLPLAGAELGGEDVVRLLAIQDLMLTEHGLRLGLANEGMLSLRPLLYADGVDQVATQLDQVQALGRAILCALLDDAPAAHAEKATQ</sequence>
<evidence type="ECO:0000313" key="2">
    <source>
        <dbReference type="Proteomes" id="UP000045978"/>
    </source>
</evidence>
<dbReference type="AlphaFoldDB" id="A0A0K2ZE52"/>
<dbReference type="Proteomes" id="UP000045978">
    <property type="component" value="Unassembled WGS sequence"/>
</dbReference>
<evidence type="ECO:0000313" key="1">
    <source>
        <dbReference type="EMBL" id="CTP82414.1"/>
    </source>
</evidence>
<organism evidence="1 2">
    <name type="scientific">Xanthomonas graminis pv. phlei</name>
    <dbReference type="NCBI Taxonomy" id="487906"/>
    <lineage>
        <taxon>Bacteria</taxon>
        <taxon>Pseudomonadati</taxon>
        <taxon>Pseudomonadota</taxon>
        <taxon>Gammaproteobacteria</taxon>
        <taxon>Lysobacterales</taxon>
        <taxon>Lysobacteraceae</taxon>
        <taxon>Xanthomonas</taxon>
        <taxon>Xanthomonas translucens group</taxon>
        <taxon>Xanthomonas graminis</taxon>
    </lineage>
</organism>
<name>A0A0K2ZE52_9XANT</name>
<dbReference type="EMBL" id="CXOJ01000001">
    <property type="protein sequence ID" value="CTP82414.1"/>
    <property type="molecule type" value="Genomic_DNA"/>
</dbReference>
<proteinExistence type="predicted"/>
<accession>A0A0K2ZE52</accession>
<dbReference type="RefSeq" id="WP_053836719.1">
    <property type="nucleotide sequence ID" value="NZ_CP076251.1"/>
</dbReference>